<feature type="compositionally biased region" description="Low complexity" evidence="1">
    <location>
        <begin position="39"/>
        <end position="50"/>
    </location>
</feature>
<feature type="region of interest" description="Disordered" evidence="1">
    <location>
        <begin position="122"/>
        <end position="148"/>
    </location>
</feature>
<evidence type="ECO:0000313" key="3">
    <source>
        <dbReference type="Proteomes" id="UP000299102"/>
    </source>
</evidence>
<feature type="region of interest" description="Disordered" evidence="1">
    <location>
        <begin position="1"/>
        <end position="51"/>
    </location>
</feature>
<protein>
    <submittedName>
        <fullName evidence="2">Uncharacterized protein</fullName>
    </submittedName>
</protein>
<dbReference type="Proteomes" id="UP000299102">
    <property type="component" value="Unassembled WGS sequence"/>
</dbReference>
<name>A0A4C1TW43_EUMVA</name>
<evidence type="ECO:0000256" key="1">
    <source>
        <dbReference type="SAM" id="MobiDB-lite"/>
    </source>
</evidence>
<sequence>MRIEREMGDRPLSHSHDGSVDVADVVHPRRGRGSDTPEPSASSSFAKPCSSEPPLIYAARLITGDYFTRPRSRRVRFRNGAVLLGDVGGRSAVTKKKHRDPEKVRLREVSLKCLLRRERGERRGPRLYGTSRLPGAPAPPAPPTQCLT</sequence>
<keyword evidence="3" id="KW-1185">Reference proteome</keyword>
<accession>A0A4C1TW43</accession>
<organism evidence="2 3">
    <name type="scientific">Eumeta variegata</name>
    <name type="common">Bagworm moth</name>
    <name type="synonym">Eumeta japonica</name>
    <dbReference type="NCBI Taxonomy" id="151549"/>
    <lineage>
        <taxon>Eukaryota</taxon>
        <taxon>Metazoa</taxon>
        <taxon>Ecdysozoa</taxon>
        <taxon>Arthropoda</taxon>
        <taxon>Hexapoda</taxon>
        <taxon>Insecta</taxon>
        <taxon>Pterygota</taxon>
        <taxon>Neoptera</taxon>
        <taxon>Endopterygota</taxon>
        <taxon>Lepidoptera</taxon>
        <taxon>Glossata</taxon>
        <taxon>Ditrysia</taxon>
        <taxon>Tineoidea</taxon>
        <taxon>Psychidae</taxon>
        <taxon>Oiketicinae</taxon>
        <taxon>Eumeta</taxon>
    </lineage>
</organism>
<comment type="caution">
    <text evidence="2">The sequence shown here is derived from an EMBL/GenBank/DDBJ whole genome shotgun (WGS) entry which is preliminary data.</text>
</comment>
<proteinExistence type="predicted"/>
<evidence type="ECO:0000313" key="2">
    <source>
        <dbReference type="EMBL" id="GBP18251.1"/>
    </source>
</evidence>
<dbReference type="AlphaFoldDB" id="A0A4C1TW43"/>
<feature type="compositionally biased region" description="Basic and acidic residues" evidence="1">
    <location>
        <begin position="1"/>
        <end position="35"/>
    </location>
</feature>
<feature type="compositionally biased region" description="Pro residues" evidence="1">
    <location>
        <begin position="136"/>
        <end position="148"/>
    </location>
</feature>
<dbReference type="EMBL" id="BGZK01000095">
    <property type="protein sequence ID" value="GBP18251.1"/>
    <property type="molecule type" value="Genomic_DNA"/>
</dbReference>
<gene>
    <name evidence="2" type="ORF">EVAR_9094_1</name>
</gene>
<reference evidence="2 3" key="1">
    <citation type="journal article" date="2019" name="Commun. Biol.">
        <title>The bagworm genome reveals a unique fibroin gene that provides high tensile strength.</title>
        <authorList>
            <person name="Kono N."/>
            <person name="Nakamura H."/>
            <person name="Ohtoshi R."/>
            <person name="Tomita M."/>
            <person name="Numata K."/>
            <person name="Arakawa K."/>
        </authorList>
    </citation>
    <scope>NUCLEOTIDE SEQUENCE [LARGE SCALE GENOMIC DNA]</scope>
</reference>